<evidence type="ECO:0000256" key="1">
    <source>
        <dbReference type="SAM" id="Coils"/>
    </source>
</evidence>
<proteinExistence type="predicted"/>
<dbReference type="RefSeq" id="WP_255044566.1">
    <property type="nucleotide sequence ID" value="NZ_JANEYT010000073.1"/>
</dbReference>
<keyword evidence="2" id="KW-0472">Membrane</keyword>
<organism evidence="3 4">
    <name type="scientific">Photobacterium pectinilyticum</name>
    <dbReference type="NCBI Taxonomy" id="2906793"/>
    <lineage>
        <taxon>Bacteria</taxon>
        <taxon>Pseudomonadati</taxon>
        <taxon>Pseudomonadota</taxon>
        <taxon>Gammaproteobacteria</taxon>
        <taxon>Vibrionales</taxon>
        <taxon>Vibrionaceae</taxon>
        <taxon>Photobacterium</taxon>
    </lineage>
</organism>
<keyword evidence="4" id="KW-1185">Reference proteome</keyword>
<reference evidence="3 4" key="1">
    <citation type="submission" date="2022-07" db="EMBL/GenBank/DDBJ databases">
        <title>Photobacterium pectinilyticum sp. nov., a marine bacterium isolated from surface seawater of Qingdao offshore.</title>
        <authorList>
            <person name="Wang X."/>
        </authorList>
    </citation>
    <scope>NUCLEOTIDE SEQUENCE [LARGE SCALE GENOMIC DNA]</scope>
    <source>
        <strain evidence="3 4">ZSDE20</strain>
    </source>
</reference>
<evidence type="ECO:0000313" key="3">
    <source>
        <dbReference type="EMBL" id="MCQ1060488.1"/>
    </source>
</evidence>
<sequence>MVLTLLGVVCGLLTLLAIKERGQFRKLFGVSALITSFITSFFLFEHLQEERRLRALTPSAPQFAFETYAPDEFLNTEGDHFSLEDLEAIASELVRQLQESENHIHSLQQRLDSKRQFILDNWDDELPDELNISSESLR</sequence>
<keyword evidence="2" id="KW-1133">Transmembrane helix</keyword>
<feature type="coiled-coil region" evidence="1">
    <location>
        <begin position="83"/>
        <end position="110"/>
    </location>
</feature>
<protein>
    <submittedName>
        <fullName evidence="3">Uncharacterized protein</fullName>
    </submittedName>
</protein>
<accession>A0ABT1N6V6</accession>
<name>A0ABT1N6V6_9GAMM</name>
<gene>
    <name evidence="3" type="ORF">NHN17_20815</name>
</gene>
<feature type="transmembrane region" description="Helical" evidence="2">
    <location>
        <begin position="27"/>
        <end position="44"/>
    </location>
</feature>
<dbReference type="EMBL" id="JANEYT010000073">
    <property type="protein sequence ID" value="MCQ1060488.1"/>
    <property type="molecule type" value="Genomic_DNA"/>
</dbReference>
<evidence type="ECO:0000313" key="4">
    <source>
        <dbReference type="Proteomes" id="UP001524460"/>
    </source>
</evidence>
<evidence type="ECO:0000256" key="2">
    <source>
        <dbReference type="SAM" id="Phobius"/>
    </source>
</evidence>
<keyword evidence="2" id="KW-0812">Transmembrane</keyword>
<dbReference type="Proteomes" id="UP001524460">
    <property type="component" value="Unassembled WGS sequence"/>
</dbReference>
<keyword evidence="1" id="KW-0175">Coiled coil</keyword>
<comment type="caution">
    <text evidence="3">The sequence shown here is derived from an EMBL/GenBank/DDBJ whole genome shotgun (WGS) entry which is preliminary data.</text>
</comment>